<comment type="caution">
    <text evidence="3">The sequence shown here is derived from an EMBL/GenBank/DDBJ whole genome shotgun (WGS) entry which is preliminary data.</text>
</comment>
<evidence type="ECO:0000256" key="1">
    <source>
        <dbReference type="SAM" id="MobiDB-lite"/>
    </source>
</evidence>
<evidence type="ECO:0000313" key="4">
    <source>
        <dbReference type="Proteomes" id="UP001148614"/>
    </source>
</evidence>
<organism evidence="3 4">
    <name type="scientific">Xylaria arbuscula</name>
    <dbReference type="NCBI Taxonomy" id="114810"/>
    <lineage>
        <taxon>Eukaryota</taxon>
        <taxon>Fungi</taxon>
        <taxon>Dikarya</taxon>
        <taxon>Ascomycota</taxon>
        <taxon>Pezizomycotina</taxon>
        <taxon>Sordariomycetes</taxon>
        <taxon>Xylariomycetidae</taxon>
        <taxon>Xylariales</taxon>
        <taxon>Xylariaceae</taxon>
        <taxon>Xylaria</taxon>
    </lineage>
</organism>
<feature type="region of interest" description="Disordered" evidence="1">
    <location>
        <begin position="251"/>
        <end position="315"/>
    </location>
</feature>
<keyword evidence="2" id="KW-1133">Transmembrane helix</keyword>
<evidence type="ECO:0000313" key="3">
    <source>
        <dbReference type="EMBL" id="KAJ3578501.1"/>
    </source>
</evidence>
<sequence>MNEVEKSIVAIGTMIVNYSASTDVRRPCEPMYLNLNIINIYNLTATMRTRTHRSLKRVSPKTLLLQVLLLSLGTASAQAISDDSIVYTTLSGWNDMRACARCPFQVNFSICGAGDVLNDVLGCQTNACLCRPSTLGEAVEVIDEKVISLCSNYDDQSTATDFLLRYCSEHGYTSVETAAASPTGASLTAITTVTATVTEIVATQTIFRSSAEARVIWRPLSALATFAALLLPVVVVEPNLRHLIIIETETSSEETQKTTESSHNQPTFTSDSSSSHTTPATSAPITPGPSSTTSSTQNASPTDTAGSEKDSSDDDKLKTTDLVGIIVGILSLLIAVLTLWVSWKTGRPKKLWQGVTNQRRTSSMA</sequence>
<dbReference type="Proteomes" id="UP001148614">
    <property type="component" value="Unassembled WGS sequence"/>
</dbReference>
<feature type="transmembrane region" description="Helical" evidence="2">
    <location>
        <begin position="215"/>
        <end position="235"/>
    </location>
</feature>
<keyword evidence="4" id="KW-1185">Reference proteome</keyword>
<feature type="compositionally biased region" description="Low complexity" evidence="1">
    <location>
        <begin position="258"/>
        <end position="296"/>
    </location>
</feature>
<dbReference type="AlphaFoldDB" id="A0A9W8TRD3"/>
<evidence type="ECO:0008006" key="5">
    <source>
        <dbReference type="Google" id="ProtNLM"/>
    </source>
</evidence>
<feature type="compositionally biased region" description="Basic and acidic residues" evidence="1">
    <location>
        <begin position="306"/>
        <end position="315"/>
    </location>
</feature>
<proteinExistence type="predicted"/>
<name>A0A9W8TRD3_9PEZI</name>
<keyword evidence="2" id="KW-0812">Transmembrane</keyword>
<evidence type="ECO:0000256" key="2">
    <source>
        <dbReference type="SAM" id="Phobius"/>
    </source>
</evidence>
<protein>
    <recommendedName>
        <fullName evidence="5">Extracellular membrane protein CFEM domain-containing protein</fullName>
    </recommendedName>
</protein>
<feature type="transmembrane region" description="Helical" evidence="2">
    <location>
        <begin position="322"/>
        <end position="343"/>
    </location>
</feature>
<accession>A0A9W8TRD3</accession>
<reference evidence="3" key="1">
    <citation type="submission" date="2022-07" db="EMBL/GenBank/DDBJ databases">
        <title>Genome Sequence of Xylaria arbuscula.</title>
        <authorList>
            <person name="Buettner E."/>
        </authorList>
    </citation>
    <scope>NUCLEOTIDE SEQUENCE</scope>
    <source>
        <strain evidence="3">VT107</strain>
    </source>
</reference>
<gene>
    <name evidence="3" type="ORF">NPX13_g2065</name>
</gene>
<keyword evidence="2" id="KW-0472">Membrane</keyword>
<dbReference type="EMBL" id="JANPWZ010000206">
    <property type="protein sequence ID" value="KAJ3578501.1"/>
    <property type="molecule type" value="Genomic_DNA"/>
</dbReference>